<dbReference type="CDD" id="cd06558">
    <property type="entry name" value="crotonase-like"/>
    <property type="match status" value="1"/>
</dbReference>
<gene>
    <name evidence="4" type="ORF">SUTH_02381</name>
</gene>
<protein>
    <submittedName>
        <fullName evidence="4">Enoyl-CoA hydratase/isomerase</fullName>
    </submittedName>
</protein>
<dbReference type="STRING" id="1223802.SUTH_02381"/>
<dbReference type="OrthoDB" id="9807606at2"/>
<evidence type="ECO:0000256" key="2">
    <source>
        <dbReference type="ARBA" id="ARBA00023140"/>
    </source>
</evidence>
<name>W0SFX3_9PROT</name>
<accession>W0SFX3</accession>
<dbReference type="InterPro" id="IPR029045">
    <property type="entry name" value="ClpP/crotonase-like_dom_sf"/>
</dbReference>
<dbReference type="InterPro" id="IPR001753">
    <property type="entry name" value="Enoyl-CoA_hydra/iso"/>
</dbReference>
<dbReference type="KEGG" id="shd:SUTH_02381"/>
<dbReference type="SUPFAM" id="SSF52096">
    <property type="entry name" value="ClpP/crotonase"/>
    <property type="match status" value="1"/>
</dbReference>
<sequence length="256" mass="27296">MSQAVRIGTADGVFHIEMARPEKKNALTAAMYRTLADALATAEADPAVRVILISGAGGNFTAGNDLADFLETPPMEQDAPVFRFIKGFANLQKPFVAAVEGVAIGVGTTMLLHCDLAYAGSSARFALPFANLGLTPEAASSLLLPLCAGHARAAEMLMLGEVFSAQAALDAGIVNAVLPDGQVLDHAFERCRKLTAQPAESLRLTKQLMKRAQQALINDTMNVEADVFKQRLVSPDAKEAFAAFFEKRKPDFSKTS</sequence>
<reference evidence="4 5" key="1">
    <citation type="journal article" date="2014" name="Syst. Appl. Microbiol.">
        <title>Complete genomes of freshwater sulfur oxidizers Sulfuricella denitrificans skB26 and Sulfuritalea hydrogenivorans sk43H: genetic insights into the sulfur oxidation pathway of betaproteobacteria.</title>
        <authorList>
            <person name="Watanabe T."/>
            <person name="Kojima H."/>
            <person name="Fukui M."/>
        </authorList>
    </citation>
    <scope>NUCLEOTIDE SEQUENCE [LARGE SCALE GENOMIC DNA]</scope>
    <source>
        <strain evidence="4">DSM22779</strain>
    </source>
</reference>
<dbReference type="Proteomes" id="UP000031637">
    <property type="component" value="Chromosome"/>
</dbReference>
<dbReference type="Pfam" id="PF00378">
    <property type="entry name" value="ECH_1"/>
    <property type="match status" value="1"/>
</dbReference>
<keyword evidence="2" id="KW-0576">Peroxisome</keyword>
<comment type="subcellular location">
    <subcellularLocation>
        <location evidence="1">Peroxisome</location>
    </subcellularLocation>
</comment>
<dbReference type="EMBL" id="AP012547">
    <property type="protein sequence ID" value="BAO30169.1"/>
    <property type="molecule type" value="Genomic_DNA"/>
</dbReference>
<organism evidence="4 5">
    <name type="scientific">Sulfuritalea hydrogenivorans sk43H</name>
    <dbReference type="NCBI Taxonomy" id="1223802"/>
    <lineage>
        <taxon>Bacteria</taxon>
        <taxon>Pseudomonadati</taxon>
        <taxon>Pseudomonadota</taxon>
        <taxon>Betaproteobacteria</taxon>
        <taxon>Nitrosomonadales</taxon>
        <taxon>Sterolibacteriaceae</taxon>
        <taxon>Sulfuritalea</taxon>
    </lineage>
</organism>
<dbReference type="RefSeq" id="WP_052473583.1">
    <property type="nucleotide sequence ID" value="NZ_AP012547.1"/>
</dbReference>
<keyword evidence="5" id="KW-1185">Reference proteome</keyword>
<dbReference type="GO" id="GO:0004165">
    <property type="term" value="F:delta(3)-delta(2)-enoyl-CoA isomerase activity"/>
    <property type="evidence" value="ECO:0007669"/>
    <property type="project" value="UniProtKB-ARBA"/>
</dbReference>
<dbReference type="AlphaFoldDB" id="W0SFX3"/>
<dbReference type="InterPro" id="IPR051053">
    <property type="entry name" value="ECH/Chromodomain_protein"/>
</dbReference>
<dbReference type="PANTHER" id="PTHR43684:SF1">
    <property type="entry name" value="ENOYL-COA DELTA ISOMERASE 2"/>
    <property type="match status" value="1"/>
</dbReference>
<dbReference type="HOGENOM" id="CLU_009834_7_2_4"/>
<evidence type="ECO:0000313" key="5">
    <source>
        <dbReference type="Proteomes" id="UP000031637"/>
    </source>
</evidence>
<evidence type="ECO:0000256" key="1">
    <source>
        <dbReference type="ARBA" id="ARBA00004275"/>
    </source>
</evidence>
<keyword evidence="3 4" id="KW-0413">Isomerase</keyword>
<evidence type="ECO:0000313" key="4">
    <source>
        <dbReference type="EMBL" id="BAO30169.1"/>
    </source>
</evidence>
<proteinExistence type="predicted"/>
<evidence type="ECO:0000256" key="3">
    <source>
        <dbReference type="ARBA" id="ARBA00023235"/>
    </source>
</evidence>
<dbReference type="Gene3D" id="3.90.226.10">
    <property type="entry name" value="2-enoyl-CoA Hydratase, Chain A, domain 1"/>
    <property type="match status" value="1"/>
</dbReference>
<dbReference type="PANTHER" id="PTHR43684">
    <property type="match status" value="1"/>
</dbReference>